<dbReference type="Proteomes" id="UP000198660">
    <property type="component" value="Unassembled WGS sequence"/>
</dbReference>
<proteinExistence type="predicted"/>
<protein>
    <submittedName>
        <fullName evidence="2">Uncharacterized protein</fullName>
    </submittedName>
</protein>
<keyword evidence="1" id="KW-0812">Transmembrane</keyword>
<dbReference type="AlphaFoldDB" id="A0A1I6SUB7"/>
<keyword evidence="1" id="KW-1133">Transmembrane helix</keyword>
<feature type="transmembrane region" description="Helical" evidence="1">
    <location>
        <begin position="100"/>
        <end position="122"/>
    </location>
</feature>
<sequence>MKNILLRKSLALMGLLLILLLLINIIPTEFNFDDKINIFLMYLFYLGPVLIIFVLPVSVLSDFISKKYQYRWLISFFIHMTFSFIPFLIIPLFSTIDNKLVNSFVFILYYTLNITFLLYWLMDELFLRLWSRRVN</sequence>
<evidence type="ECO:0000256" key="1">
    <source>
        <dbReference type="SAM" id="Phobius"/>
    </source>
</evidence>
<feature type="transmembrane region" description="Helical" evidence="1">
    <location>
        <begin position="72"/>
        <end position="94"/>
    </location>
</feature>
<accession>A0A1I6SUB7</accession>
<feature type="transmembrane region" description="Helical" evidence="1">
    <location>
        <begin position="38"/>
        <end position="60"/>
    </location>
</feature>
<dbReference type="EMBL" id="FPAA01000008">
    <property type="protein sequence ID" value="SFS80470.1"/>
    <property type="molecule type" value="Genomic_DNA"/>
</dbReference>
<gene>
    <name evidence="2" type="ORF">SAMN05444972_10841</name>
</gene>
<name>A0A1I6SUB7_9BACL</name>
<evidence type="ECO:0000313" key="3">
    <source>
        <dbReference type="Proteomes" id="UP000198660"/>
    </source>
</evidence>
<reference evidence="3" key="1">
    <citation type="submission" date="2016-10" db="EMBL/GenBank/DDBJ databases">
        <authorList>
            <person name="Varghese N."/>
            <person name="Submissions S."/>
        </authorList>
    </citation>
    <scope>NUCLEOTIDE SEQUENCE [LARGE SCALE GENOMIC DNA]</scope>
    <source>
        <strain evidence="3">DSM 45789</strain>
    </source>
</reference>
<keyword evidence="1" id="KW-0472">Membrane</keyword>
<keyword evidence="3" id="KW-1185">Reference proteome</keyword>
<evidence type="ECO:0000313" key="2">
    <source>
        <dbReference type="EMBL" id="SFS80470.1"/>
    </source>
</evidence>
<organism evidence="2 3">
    <name type="scientific">Marininema halotolerans</name>
    <dbReference type="NCBI Taxonomy" id="1155944"/>
    <lineage>
        <taxon>Bacteria</taxon>
        <taxon>Bacillati</taxon>
        <taxon>Bacillota</taxon>
        <taxon>Bacilli</taxon>
        <taxon>Bacillales</taxon>
        <taxon>Thermoactinomycetaceae</taxon>
        <taxon>Marininema</taxon>
    </lineage>
</organism>